<name>A0ABU0BFH0_9HYPH</name>
<dbReference type="PANTHER" id="PTHR43065:SF46">
    <property type="entry name" value="C4-DICARBOXYLATE TRANSPORT SENSOR PROTEIN DCTB"/>
    <property type="match status" value="1"/>
</dbReference>
<keyword evidence="4" id="KW-0808">Transferase</keyword>
<reference evidence="12 13" key="1">
    <citation type="submission" date="2023-07" db="EMBL/GenBank/DDBJ databases">
        <title>Genomic Encyclopedia of Type Strains, Phase IV (KMG-IV): sequencing the most valuable type-strain genomes for metagenomic binning, comparative biology and taxonomic classification.</title>
        <authorList>
            <person name="Goeker M."/>
        </authorList>
    </citation>
    <scope>NUCLEOTIDE SEQUENCE [LARGE SCALE GENOMIC DNA]</scope>
    <source>
        <strain evidence="12 13">DSM 2457</strain>
    </source>
</reference>
<dbReference type="InterPro" id="IPR003661">
    <property type="entry name" value="HisK_dim/P_dom"/>
</dbReference>
<evidence type="ECO:0000256" key="2">
    <source>
        <dbReference type="ARBA" id="ARBA00012438"/>
    </source>
</evidence>
<dbReference type="InterPro" id="IPR036097">
    <property type="entry name" value="HisK_dim/P_sf"/>
</dbReference>
<dbReference type="Pfam" id="PF00512">
    <property type="entry name" value="HisKA"/>
    <property type="match status" value="1"/>
</dbReference>
<dbReference type="EC" id="2.7.13.3" evidence="2"/>
<evidence type="ECO:0000256" key="1">
    <source>
        <dbReference type="ARBA" id="ARBA00000085"/>
    </source>
</evidence>
<keyword evidence="8" id="KW-0902">Two-component regulatory system</keyword>
<protein>
    <recommendedName>
        <fullName evidence="2">histidine kinase</fullName>
        <ecNumber evidence="2">2.7.13.3</ecNumber>
    </recommendedName>
</protein>
<feature type="domain" description="Histidine kinase" evidence="11">
    <location>
        <begin position="479"/>
        <end position="702"/>
    </location>
</feature>
<evidence type="ECO:0000256" key="5">
    <source>
        <dbReference type="ARBA" id="ARBA00022741"/>
    </source>
</evidence>
<keyword evidence="5" id="KW-0547">Nucleotide-binding</keyword>
<evidence type="ECO:0000313" key="13">
    <source>
        <dbReference type="Proteomes" id="UP001224682"/>
    </source>
</evidence>
<dbReference type="SUPFAM" id="SSF55874">
    <property type="entry name" value="ATPase domain of HSP90 chaperone/DNA topoisomerase II/histidine kinase"/>
    <property type="match status" value="1"/>
</dbReference>
<keyword evidence="6 12" id="KW-0418">Kinase</keyword>
<dbReference type="PANTHER" id="PTHR43065">
    <property type="entry name" value="SENSOR HISTIDINE KINASE"/>
    <property type="match status" value="1"/>
</dbReference>
<evidence type="ECO:0000313" key="12">
    <source>
        <dbReference type="EMBL" id="MDQ0304580.1"/>
    </source>
</evidence>
<dbReference type="EMBL" id="JAUSUI010000008">
    <property type="protein sequence ID" value="MDQ0304580.1"/>
    <property type="molecule type" value="Genomic_DNA"/>
</dbReference>
<dbReference type="InterPro" id="IPR036890">
    <property type="entry name" value="HATPase_C_sf"/>
</dbReference>
<dbReference type="CDD" id="cd00082">
    <property type="entry name" value="HisKA"/>
    <property type="match status" value="1"/>
</dbReference>
<organism evidence="12 13">
    <name type="scientific">Ancylobacter polymorphus</name>
    <dbReference type="NCBI Taxonomy" id="223390"/>
    <lineage>
        <taxon>Bacteria</taxon>
        <taxon>Pseudomonadati</taxon>
        <taxon>Pseudomonadota</taxon>
        <taxon>Alphaproteobacteria</taxon>
        <taxon>Hyphomicrobiales</taxon>
        <taxon>Xanthobacteraceae</taxon>
        <taxon>Ancylobacter</taxon>
    </lineage>
</organism>
<evidence type="ECO:0000256" key="10">
    <source>
        <dbReference type="SAM" id="Phobius"/>
    </source>
</evidence>
<evidence type="ECO:0000256" key="3">
    <source>
        <dbReference type="ARBA" id="ARBA00022553"/>
    </source>
</evidence>
<evidence type="ECO:0000256" key="7">
    <source>
        <dbReference type="ARBA" id="ARBA00022840"/>
    </source>
</evidence>
<dbReference type="PROSITE" id="PS50109">
    <property type="entry name" value="HIS_KIN"/>
    <property type="match status" value="1"/>
</dbReference>
<comment type="catalytic activity">
    <reaction evidence="1">
        <text>ATP + protein L-histidine = ADP + protein N-phospho-L-histidine.</text>
        <dbReference type="EC" id="2.7.13.3"/>
    </reaction>
</comment>
<dbReference type="InterPro" id="IPR005467">
    <property type="entry name" value="His_kinase_dom"/>
</dbReference>
<proteinExistence type="predicted"/>
<keyword evidence="10" id="KW-1133">Transmembrane helix</keyword>
<feature type="transmembrane region" description="Helical" evidence="10">
    <location>
        <begin position="37"/>
        <end position="58"/>
    </location>
</feature>
<dbReference type="SMART" id="SM00388">
    <property type="entry name" value="HisKA"/>
    <property type="match status" value="1"/>
</dbReference>
<comment type="caution">
    <text evidence="12">The sequence shown here is derived from an EMBL/GenBank/DDBJ whole genome shotgun (WGS) entry which is preliminary data.</text>
</comment>
<keyword evidence="7" id="KW-0067">ATP-binding</keyword>
<dbReference type="Gene3D" id="1.10.287.130">
    <property type="match status" value="1"/>
</dbReference>
<gene>
    <name evidence="12" type="ORF">J2S75_003625</name>
</gene>
<keyword evidence="10" id="KW-0812">Transmembrane</keyword>
<feature type="region of interest" description="Disordered" evidence="9">
    <location>
        <begin position="1"/>
        <end position="21"/>
    </location>
</feature>
<sequence>MTSDSSAQAVPNPPDPSAVPANMSPATPLWKGASYRLLLVFVLVLAFVLPASVALIAIKLHTAHEEEVAISASRKLAVALTSHLERTVESIDSFLDGFANLPDAASPDEIYSRLLTARLPASVIQVTYVDPTGAVVASNLLPPGSGVTLADREHIRVHMNDDPTDTGIFISKPVKGRISGAWSLQFTRALRADDGKLRGIIAASYQISDFIEFYEKLLPKGDGLIALVGFDGVVRAIVPANRQVDGLQAANLLPEEAIKAGAANGADVGLAWDDQGRVGYSMHSNRFPFFVAVAVDRAEIDSDNHDFHVAIWGIAGGLSLTLAALTLFGARHARLERTYRERELRAQAQEREAQVLQAISRVPGIHVLHVENGRAVRIGEAADGLLPRLIAERVESPEFLARLQEDAAPSVAIEYFSGDGEEFEVGMVITRLPPNGPGRTDPATAPAVVFALDETAKRLKENKLYQMSKMAALGELVTGLAHEINQPLGVIRLAASNAITGLRKGLPAEHTSEKLARIVRQVERMKAIIDHMRIFGRKDALTIDPSSAETAVEGTLQVLGTEIRLDGIELTATGSAGTARVPCRQEQLEQVLINLVLNARDAIRARRRHEPDFAGRIAIAIGRRVTEGQGFVVVTVRDNGGGIPPAVIGKIFQPFFTTKPSGQGTGLGLSVSFGIIRDYGGTLTVADVEGGALFTIALPEVPAAPANDAAIAGTRSEPEASSAG</sequence>
<keyword evidence="13" id="KW-1185">Reference proteome</keyword>
<evidence type="ECO:0000256" key="9">
    <source>
        <dbReference type="SAM" id="MobiDB-lite"/>
    </source>
</evidence>
<dbReference type="Proteomes" id="UP001224682">
    <property type="component" value="Unassembled WGS sequence"/>
</dbReference>
<keyword evidence="10" id="KW-0472">Membrane</keyword>
<dbReference type="CDD" id="cd12915">
    <property type="entry name" value="PDC2_DGC_like"/>
    <property type="match status" value="1"/>
</dbReference>
<evidence type="ECO:0000256" key="6">
    <source>
        <dbReference type="ARBA" id="ARBA00022777"/>
    </source>
</evidence>
<dbReference type="Gene3D" id="3.30.565.10">
    <property type="entry name" value="Histidine kinase-like ATPase, C-terminal domain"/>
    <property type="match status" value="1"/>
</dbReference>
<dbReference type="Gene3D" id="3.30.450.20">
    <property type="entry name" value="PAS domain"/>
    <property type="match status" value="1"/>
</dbReference>
<dbReference type="PRINTS" id="PR00344">
    <property type="entry name" value="BCTRLSENSOR"/>
</dbReference>
<dbReference type="CDD" id="cd12914">
    <property type="entry name" value="PDC1_DGC_like"/>
    <property type="match status" value="1"/>
</dbReference>
<dbReference type="InterPro" id="IPR003594">
    <property type="entry name" value="HATPase_dom"/>
</dbReference>
<dbReference type="InterPro" id="IPR004358">
    <property type="entry name" value="Sig_transdc_His_kin-like_C"/>
</dbReference>
<accession>A0ABU0BFH0</accession>
<keyword evidence="3" id="KW-0597">Phosphoprotein</keyword>
<evidence type="ECO:0000256" key="8">
    <source>
        <dbReference type="ARBA" id="ARBA00023012"/>
    </source>
</evidence>
<dbReference type="SMART" id="SM00387">
    <property type="entry name" value="HATPase_c"/>
    <property type="match status" value="1"/>
</dbReference>
<evidence type="ECO:0000259" key="11">
    <source>
        <dbReference type="PROSITE" id="PS50109"/>
    </source>
</evidence>
<dbReference type="Pfam" id="PF02518">
    <property type="entry name" value="HATPase_c"/>
    <property type="match status" value="1"/>
</dbReference>
<dbReference type="GO" id="GO:0016301">
    <property type="term" value="F:kinase activity"/>
    <property type="evidence" value="ECO:0007669"/>
    <property type="project" value="UniProtKB-KW"/>
</dbReference>
<feature type="transmembrane region" description="Helical" evidence="10">
    <location>
        <begin position="309"/>
        <end position="330"/>
    </location>
</feature>
<dbReference type="SUPFAM" id="SSF47384">
    <property type="entry name" value="Homodimeric domain of signal transducing histidine kinase"/>
    <property type="match status" value="1"/>
</dbReference>
<evidence type="ECO:0000256" key="4">
    <source>
        <dbReference type="ARBA" id="ARBA00022679"/>
    </source>
</evidence>